<dbReference type="STRING" id="587636.SAMN05216199_1951"/>
<dbReference type="OrthoDB" id="9778153at2"/>
<accession>A0A1H9UK90</accession>
<evidence type="ECO:0000313" key="2">
    <source>
        <dbReference type="Proteomes" id="UP000199019"/>
    </source>
</evidence>
<sequence length="298" mass="31271">MTPLSGAAASSPAEPALFAALIDDAAVFPPGLAPLPDAVREHRAHRASRYAALIGPLLVPASDAAALVELVPQAAEPLRVGLIARPGTPLHTVTDALHLLREHPQVQVSAVEVGWTPEWRDLDLGVLEQVPALVLEVPRGTDQVRALDDLAEAGASGTAVSGSVLAKFRTGATPAWAWPDEEELAAFLHAATARRLPFKLTGGLHHVVRGTYTVKDHAEEQHGLLNVLCAVAGAVDGLHPESLAPLLAARDPEPLAREVAALTAADAERVRALFTAYGCCGVTDPVTELSELNLVEEM</sequence>
<protein>
    <submittedName>
        <fullName evidence="1">Uncharacterized protein</fullName>
    </submittedName>
</protein>
<gene>
    <name evidence="1" type="ORF">SAMN05216199_1951</name>
</gene>
<evidence type="ECO:0000313" key="1">
    <source>
        <dbReference type="EMBL" id="SES09443.1"/>
    </source>
</evidence>
<dbReference type="EMBL" id="FOHB01000003">
    <property type="protein sequence ID" value="SES09443.1"/>
    <property type="molecule type" value="Genomic_DNA"/>
</dbReference>
<reference evidence="2" key="1">
    <citation type="submission" date="2016-10" db="EMBL/GenBank/DDBJ databases">
        <authorList>
            <person name="Varghese N."/>
            <person name="Submissions S."/>
        </authorList>
    </citation>
    <scope>NUCLEOTIDE SEQUENCE [LARGE SCALE GENOMIC DNA]</scope>
    <source>
        <strain evidence="2">CGMCC 1.6963</strain>
    </source>
</reference>
<keyword evidence="2" id="KW-1185">Reference proteome</keyword>
<dbReference type="Proteomes" id="UP000199019">
    <property type="component" value="Unassembled WGS sequence"/>
</dbReference>
<dbReference type="RefSeq" id="WP_091757646.1">
    <property type="nucleotide sequence ID" value="NZ_FOHB01000003.1"/>
</dbReference>
<proteinExistence type="predicted"/>
<organism evidence="1 2">
    <name type="scientific">Pedococcus cremeus</name>
    <dbReference type="NCBI Taxonomy" id="587636"/>
    <lineage>
        <taxon>Bacteria</taxon>
        <taxon>Bacillati</taxon>
        <taxon>Actinomycetota</taxon>
        <taxon>Actinomycetes</taxon>
        <taxon>Micrococcales</taxon>
        <taxon>Intrasporangiaceae</taxon>
        <taxon>Pedococcus</taxon>
    </lineage>
</organism>
<name>A0A1H9UK90_9MICO</name>
<dbReference type="AlphaFoldDB" id="A0A1H9UK90"/>